<dbReference type="PROSITE" id="PS50994">
    <property type="entry name" value="INTEGRASE"/>
    <property type="match status" value="1"/>
</dbReference>
<dbReference type="GO" id="GO:0003676">
    <property type="term" value="F:nucleic acid binding"/>
    <property type="evidence" value="ECO:0007669"/>
    <property type="project" value="InterPro"/>
</dbReference>
<name>A0A6S7JIV2_PARCT</name>
<gene>
    <name evidence="2" type="ORF">PACLA_8A015728</name>
</gene>
<feature type="non-terminal residue" evidence="2">
    <location>
        <position position="1"/>
    </location>
</feature>
<accession>A0A6S7JIV2</accession>
<feature type="compositionally biased region" description="Basic and acidic residues" evidence="1">
    <location>
        <begin position="506"/>
        <end position="518"/>
    </location>
</feature>
<dbReference type="Gene3D" id="1.10.340.70">
    <property type="match status" value="1"/>
</dbReference>
<dbReference type="InterPro" id="IPR041588">
    <property type="entry name" value="Integrase_H2C2"/>
</dbReference>
<dbReference type="OrthoDB" id="2273864at2759"/>
<dbReference type="GO" id="GO:0015074">
    <property type="term" value="P:DNA integration"/>
    <property type="evidence" value="ECO:0007669"/>
    <property type="project" value="InterPro"/>
</dbReference>
<feature type="region of interest" description="Disordered" evidence="1">
    <location>
        <begin position="359"/>
        <end position="388"/>
    </location>
</feature>
<comment type="caution">
    <text evidence="2">The sequence shown here is derived from an EMBL/GenBank/DDBJ whole genome shotgun (WGS) entry which is preliminary data.</text>
</comment>
<dbReference type="Gene3D" id="3.30.420.10">
    <property type="entry name" value="Ribonuclease H-like superfamily/Ribonuclease H"/>
    <property type="match status" value="1"/>
</dbReference>
<dbReference type="Pfam" id="PF17921">
    <property type="entry name" value="Integrase_H2C2"/>
    <property type="match status" value="1"/>
</dbReference>
<dbReference type="InterPro" id="IPR050951">
    <property type="entry name" value="Retrovirus_Pol_polyprotein"/>
</dbReference>
<evidence type="ECO:0000256" key="1">
    <source>
        <dbReference type="SAM" id="MobiDB-lite"/>
    </source>
</evidence>
<dbReference type="InterPro" id="IPR012337">
    <property type="entry name" value="RNaseH-like_sf"/>
</dbReference>
<dbReference type="SUPFAM" id="SSF53098">
    <property type="entry name" value="Ribonuclease H-like"/>
    <property type="match status" value="1"/>
</dbReference>
<sequence>NQKGSIRTDRIKLRHQDVRYEVVYQEGKLNKVDFTSRKAKPLQMMTNEEREEAEELNNLLYMLHTTPVMDSIGIGNIAIHTKMDETLTELAKIIQNDRKWIPKTLHPKVRRFEQLIPEITIAGNGVMFKGERIILPESLQDTAIQLAHRGSLMGQSGIERRLRYHFFFHDMHPKVKQFVESCKECNIFSDKKTSEPIKAHEVPRKCWETIAVDLFGPMPSSKHVVVVQDLASRFPAAKLVASTKASHVLPAMDEIYNSYGNPEHQLSDNGPPFNSEAMEAFAQKRDIHLKKIPPLHPSANPVETFMKPLGKTMKIAHYNKSSEKEALNHLLMNYRDTPHPATGIPPAAMLFKESSKSAFPRRSVPAEQVEEARGKDKAMKQDRQDQVNASKYKIPSEFQIGDDVMLRNYRKSSKFDPVFLPENCEIVECSDDDRFLTIERKRDGTIFKRHPDDVKCYYGPHDTVMERGVISDEAIENGEWHRWFEQCRPKVDDSYESGNQDEEDKQETNHVEPGHENGGEVSSANDCPGSCIPRRPQRLRRPNPRYIDYEM</sequence>
<evidence type="ECO:0000313" key="2">
    <source>
        <dbReference type="EMBL" id="CAB4016581.1"/>
    </source>
</evidence>
<organism evidence="2 3">
    <name type="scientific">Paramuricea clavata</name>
    <name type="common">Red gorgonian</name>
    <name type="synonym">Violescent sea-whip</name>
    <dbReference type="NCBI Taxonomy" id="317549"/>
    <lineage>
        <taxon>Eukaryota</taxon>
        <taxon>Metazoa</taxon>
        <taxon>Cnidaria</taxon>
        <taxon>Anthozoa</taxon>
        <taxon>Octocorallia</taxon>
        <taxon>Malacalcyonacea</taxon>
        <taxon>Plexauridae</taxon>
        <taxon>Paramuricea</taxon>
    </lineage>
</organism>
<protein>
    <submittedName>
        <fullName evidence="2">PREDICTED: uncharacterized protein K02A2.6-like</fullName>
    </submittedName>
</protein>
<dbReference type="PANTHER" id="PTHR37984:SF11">
    <property type="entry name" value="INTEGRASE CATALYTIC DOMAIN-CONTAINING PROTEIN"/>
    <property type="match status" value="1"/>
</dbReference>
<feature type="region of interest" description="Disordered" evidence="1">
    <location>
        <begin position="491"/>
        <end position="551"/>
    </location>
</feature>
<dbReference type="InterPro" id="IPR036397">
    <property type="entry name" value="RNaseH_sf"/>
</dbReference>
<proteinExistence type="predicted"/>
<evidence type="ECO:0000313" key="3">
    <source>
        <dbReference type="Proteomes" id="UP001152795"/>
    </source>
</evidence>
<dbReference type="InterPro" id="IPR001584">
    <property type="entry name" value="Integrase_cat-core"/>
</dbReference>
<dbReference type="Proteomes" id="UP001152795">
    <property type="component" value="Unassembled WGS sequence"/>
</dbReference>
<dbReference type="EMBL" id="CACRXK020009175">
    <property type="protein sequence ID" value="CAB4016581.1"/>
    <property type="molecule type" value="Genomic_DNA"/>
</dbReference>
<feature type="compositionally biased region" description="Basic and acidic residues" evidence="1">
    <location>
        <begin position="370"/>
        <end position="385"/>
    </location>
</feature>
<dbReference type="PANTHER" id="PTHR37984">
    <property type="entry name" value="PROTEIN CBG26694"/>
    <property type="match status" value="1"/>
</dbReference>
<keyword evidence="3" id="KW-1185">Reference proteome</keyword>
<reference evidence="2" key="1">
    <citation type="submission" date="2020-04" db="EMBL/GenBank/DDBJ databases">
        <authorList>
            <person name="Alioto T."/>
            <person name="Alioto T."/>
            <person name="Gomez Garrido J."/>
        </authorList>
    </citation>
    <scope>NUCLEOTIDE SEQUENCE</scope>
    <source>
        <strain evidence="2">A484AB</strain>
    </source>
</reference>
<dbReference type="AlphaFoldDB" id="A0A6S7JIV2"/>